<dbReference type="EC" id="2.7.7.72" evidence="11"/>
<dbReference type="InterPro" id="IPR050124">
    <property type="entry name" value="tRNA_CCA-adding_enzyme"/>
</dbReference>
<evidence type="ECO:0000256" key="1">
    <source>
        <dbReference type="ARBA" id="ARBA00022679"/>
    </source>
</evidence>
<evidence type="ECO:0000256" key="9">
    <source>
        <dbReference type="RuleBase" id="RU003953"/>
    </source>
</evidence>
<dbReference type="PANTHER" id="PTHR47545:SF1">
    <property type="entry name" value="MULTIFUNCTIONAL CCA PROTEIN"/>
    <property type="match status" value="1"/>
</dbReference>
<evidence type="ECO:0000313" key="11">
    <source>
        <dbReference type="EMBL" id="CCH47655.1"/>
    </source>
</evidence>
<dbReference type="EMBL" id="FO203427">
    <property type="protein sequence ID" value="CCH47655.1"/>
    <property type="molecule type" value="Genomic_DNA"/>
</dbReference>
<protein>
    <submittedName>
        <fullName evidence="11">Polynucleotide adenylyltransferase/metal dependent phosphohydrolase</fullName>
        <ecNumber evidence="11">2.7.7.72</ecNumber>
    </submittedName>
</protein>
<dbReference type="KEGG" id="dpi:BN4_10417"/>
<evidence type="ECO:0000256" key="8">
    <source>
        <dbReference type="ARBA" id="ARBA00022884"/>
    </source>
</evidence>
<dbReference type="GO" id="GO:0005524">
    <property type="term" value="F:ATP binding"/>
    <property type="evidence" value="ECO:0007669"/>
    <property type="project" value="UniProtKB-KW"/>
</dbReference>
<dbReference type="RefSeq" id="WP_015413710.1">
    <property type="nucleotide sequence ID" value="NC_020409.1"/>
</dbReference>
<keyword evidence="6" id="KW-0067">ATP-binding</keyword>
<dbReference type="SUPFAM" id="SSF81301">
    <property type="entry name" value="Nucleotidyltransferase"/>
    <property type="match status" value="1"/>
</dbReference>
<dbReference type="PATRIC" id="fig|879567.3.peg.432"/>
<name>M1WLD1_PSEP2</name>
<dbReference type="STRING" id="1322246.BN4_10417"/>
<evidence type="ECO:0000313" key="12">
    <source>
        <dbReference type="Proteomes" id="UP000011724"/>
    </source>
</evidence>
<evidence type="ECO:0000256" key="5">
    <source>
        <dbReference type="ARBA" id="ARBA00022741"/>
    </source>
</evidence>
<keyword evidence="11" id="KW-0378">Hydrolase</keyword>
<dbReference type="Gene3D" id="1.10.3090.10">
    <property type="entry name" value="cca-adding enzyme, domain 2"/>
    <property type="match status" value="1"/>
</dbReference>
<keyword evidence="7" id="KW-0460">Magnesium</keyword>
<keyword evidence="4" id="KW-0479">Metal-binding</keyword>
<dbReference type="SUPFAM" id="SSF81891">
    <property type="entry name" value="Poly A polymerase C-terminal region-like"/>
    <property type="match status" value="1"/>
</dbReference>
<reference evidence="11 12" key="1">
    <citation type="journal article" date="2013" name="PLoS ONE">
        <title>The first genomic and proteomic characterization of a deep-sea sulfate reducer: insights into the piezophilic lifestyle of Desulfovibrio piezophilus.</title>
        <authorList>
            <person name="Pradel N."/>
            <person name="Ji B."/>
            <person name="Gimenez G."/>
            <person name="Talla E."/>
            <person name="Lenoble P."/>
            <person name="Garel M."/>
            <person name="Tamburini C."/>
            <person name="Fourquet P."/>
            <person name="Lebrun R."/>
            <person name="Bertin P."/>
            <person name="Denis Y."/>
            <person name="Pophillat M."/>
            <person name="Barbe V."/>
            <person name="Ollivier B."/>
            <person name="Dolla A."/>
        </authorList>
    </citation>
    <scope>NUCLEOTIDE SEQUENCE [LARGE SCALE GENOMIC DNA]</scope>
    <source>
        <strain evidence="12">DSM 10523 / SB164P1</strain>
    </source>
</reference>
<dbReference type="Pfam" id="PF01743">
    <property type="entry name" value="PolyA_pol"/>
    <property type="match status" value="1"/>
</dbReference>
<dbReference type="HOGENOM" id="CLU_015961_1_1_7"/>
<dbReference type="eggNOG" id="COG0617">
    <property type="taxonomic scope" value="Bacteria"/>
</dbReference>
<keyword evidence="1 9" id="KW-0808">Transferase</keyword>
<keyword evidence="5" id="KW-0547">Nucleotide-binding</keyword>
<dbReference type="Proteomes" id="UP000011724">
    <property type="component" value="Chromosome"/>
</dbReference>
<keyword evidence="3 11" id="KW-0548">Nucleotidyltransferase</keyword>
<dbReference type="InterPro" id="IPR002646">
    <property type="entry name" value="PolA_pol_head_dom"/>
</dbReference>
<dbReference type="Gene3D" id="3.30.460.10">
    <property type="entry name" value="Beta Polymerase, domain 2"/>
    <property type="match status" value="2"/>
</dbReference>
<accession>M1WLD1</accession>
<organism evidence="11 12">
    <name type="scientific">Pseudodesulfovibrio piezophilus (strain DSM 21447 / JCM 15486 / C1TLV30)</name>
    <name type="common">Desulfovibrio piezophilus</name>
    <dbReference type="NCBI Taxonomy" id="1322246"/>
    <lineage>
        <taxon>Bacteria</taxon>
        <taxon>Pseudomonadati</taxon>
        <taxon>Thermodesulfobacteriota</taxon>
        <taxon>Desulfovibrionia</taxon>
        <taxon>Desulfovibrionales</taxon>
        <taxon>Desulfovibrionaceae</taxon>
    </lineage>
</organism>
<evidence type="ECO:0000256" key="4">
    <source>
        <dbReference type="ARBA" id="ARBA00022723"/>
    </source>
</evidence>
<dbReference type="OrthoDB" id="9805698at2"/>
<evidence type="ECO:0000256" key="6">
    <source>
        <dbReference type="ARBA" id="ARBA00022840"/>
    </source>
</evidence>
<reference evidence="12" key="2">
    <citation type="journal article" date="2013" name="Stand. Genomic Sci.">
        <title>Complete genome sequence of Desulfocapsa sulfexigens, a marine deltaproteobacterium specialized in disproportionating inorganic sulfur compounds.</title>
        <authorList>
            <person name="Finster K.W."/>
            <person name="Kjeldsen K.U."/>
            <person name="Kube M."/>
            <person name="Reinhardt R."/>
            <person name="Mussmann M."/>
            <person name="Amann R."/>
            <person name="Schreiber L."/>
        </authorList>
    </citation>
    <scope>NUCLEOTIDE SEQUENCE [LARGE SCALE GENOMIC DNA]</scope>
    <source>
        <strain evidence="12">DSM 10523 / SB164P1</strain>
    </source>
</reference>
<dbReference type="GO" id="GO:0003723">
    <property type="term" value="F:RNA binding"/>
    <property type="evidence" value="ECO:0007669"/>
    <property type="project" value="UniProtKB-KW"/>
</dbReference>
<gene>
    <name evidence="11" type="ordered locus">BN4_10417</name>
</gene>
<dbReference type="BioCyc" id="DPIE1322246:BN4_RS02175-MONOMER"/>
<evidence type="ECO:0000259" key="10">
    <source>
        <dbReference type="Pfam" id="PF01743"/>
    </source>
</evidence>
<evidence type="ECO:0000256" key="7">
    <source>
        <dbReference type="ARBA" id="ARBA00022842"/>
    </source>
</evidence>
<keyword evidence="8 9" id="KW-0694">RNA-binding</keyword>
<evidence type="ECO:0000256" key="2">
    <source>
        <dbReference type="ARBA" id="ARBA00022694"/>
    </source>
</evidence>
<dbReference type="PANTHER" id="PTHR47545">
    <property type="entry name" value="MULTIFUNCTIONAL CCA PROTEIN"/>
    <property type="match status" value="1"/>
</dbReference>
<evidence type="ECO:0000256" key="3">
    <source>
        <dbReference type="ARBA" id="ARBA00022695"/>
    </source>
</evidence>
<keyword evidence="2" id="KW-0819">tRNA processing</keyword>
<comment type="similarity">
    <text evidence="9">Belongs to the tRNA nucleotidyltransferase/poly(A) polymerase family.</text>
</comment>
<dbReference type="GO" id="GO:0016787">
    <property type="term" value="F:hydrolase activity"/>
    <property type="evidence" value="ECO:0007669"/>
    <property type="project" value="UniProtKB-KW"/>
</dbReference>
<dbReference type="AlphaFoldDB" id="M1WLD1"/>
<proteinExistence type="inferred from homology"/>
<dbReference type="GO" id="GO:0004810">
    <property type="term" value="F:CCA tRNA nucleotidyltransferase activity"/>
    <property type="evidence" value="ECO:0007669"/>
    <property type="project" value="UniProtKB-EC"/>
</dbReference>
<dbReference type="GO" id="GO:0046872">
    <property type="term" value="F:metal ion binding"/>
    <property type="evidence" value="ECO:0007669"/>
    <property type="project" value="UniProtKB-KW"/>
</dbReference>
<feature type="domain" description="Poly A polymerase head" evidence="10">
    <location>
        <begin position="3"/>
        <end position="39"/>
    </location>
</feature>
<sequence length="368" mass="41234">MNIYLAGGAVRDLLLGNSITDRDYLVTEITQEEFKRRFPLAKRVGKSFPVFLINGCEFSFLRAPTLDKDLKNRDLTVNALILDENGTLLCHPKALEDLHTLTLRPASSHAFQEDPLRIFRAARFWAKFPDFSPHQELLDSMHSVARKGLLNTLAPDRIGQETLKALSSARPGNYLRLLALGGCLSPWFTEFDGGLSIPAGPSKYHNSNVIEHTAEVMDRMAGESKQVWMGFCHDLGKTSTPKELLPSHYGHDKRGIKRAVDIASRIRLSNSFSQAGSQAARWHMLVARYDELRPTTKVDLLVDLHISKCLQGVLTLVVADQSLNFTERALRDLELILSVSLPPNMHNKGPASGKLLRELRASELRRYS</sequence>
<dbReference type="InterPro" id="IPR043519">
    <property type="entry name" value="NT_sf"/>
</dbReference>
<keyword evidence="12" id="KW-1185">Reference proteome</keyword>
<dbReference type="GO" id="GO:0008033">
    <property type="term" value="P:tRNA processing"/>
    <property type="evidence" value="ECO:0007669"/>
    <property type="project" value="UniProtKB-KW"/>
</dbReference>